<keyword evidence="3" id="KW-1185">Reference proteome</keyword>
<dbReference type="Proteomes" id="UP001230328">
    <property type="component" value="Unassembled WGS sequence"/>
</dbReference>
<evidence type="ECO:0000259" key="1">
    <source>
        <dbReference type="Pfam" id="PF13700"/>
    </source>
</evidence>
<accession>A0ABU0SU07</accession>
<evidence type="ECO:0000313" key="3">
    <source>
        <dbReference type="Proteomes" id="UP001230328"/>
    </source>
</evidence>
<organism evidence="2 3">
    <name type="scientific">Streptomyces umbrinus</name>
    <dbReference type="NCBI Taxonomy" id="67370"/>
    <lineage>
        <taxon>Bacteria</taxon>
        <taxon>Bacillati</taxon>
        <taxon>Actinomycetota</taxon>
        <taxon>Actinomycetes</taxon>
        <taxon>Kitasatosporales</taxon>
        <taxon>Streptomycetaceae</taxon>
        <taxon>Streptomyces</taxon>
        <taxon>Streptomyces phaeochromogenes group</taxon>
    </lineage>
</organism>
<protein>
    <recommendedName>
        <fullName evidence="1">DUF4158 domain-containing protein</fullName>
    </recommendedName>
</protein>
<dbReference type="EMBL" id="JAUSZI010000002">
    <property type="protein sequence ID" value="MDQ1027029.1"/>
    <property type="molecule type" value="Genomic_DNA"/>
</dbReference>
<sequence>MTWRGRFPKMRLELPPDAVEHVAKQVGVAASELGFYDFTSRAAKRHRSELRDLTGWHECSLTDQVKLISQLVDVIWHDERREEQVRAELLRQMCMDLIEPPTAAQVAVSSARSSLVRRSSRSPASASAWRIQPRRASGCTPRSTASFLIWGFGSAVRYIRTARSRNSSEYFRGAAMVTGPLMSPI</sequence>
<reference evidence="2 3" key="1">
    <citation type="submission" date="2023-07" db="EMBL/GenBank/DDBJ databases">
        <title>Comparative genomics of wheat-associated soil bacteria to identify genetic determinants of phenazine resistance.</title>
        <authorList>
            <person name="Mouncey N."/>
        </authorList>
    </citation>
    <scope>NUCLEOTIDE SEQUENCE [LARGE SCALE GENOMIC DNA]</scope>
    <source>
        <strain evidence="2 3">V2I4</strain>
    </source>
</reference>
<feature type="domain" description="DUF4158" evidence="1">
    <location>
        <begin position="3"/>
        <end position="82"/>
    </location>
</feature>
<dbReference type="Pfam" id="PF13700">
    <property type="entry name" value="DUF4158"/>
    <property type="match status" value="1"/>
</dbReference>
<proteinExistence type="predicted"/>
<name>A0ABU0SU07_9ACTN</name>
<gene>
    <name evidence="2" type="ORF">QF035_004611</name>
</gene>
<evidence type="ECO:0000313" key="2">
    <source>
        <dbReference type="EMBL" id="MDQ1027029.1"/>
    </source>
</evidence>
<comment type="caution">
    <text evidence="2">The sequence shown here is derived from an EMBL/GenBank/DDBJ whole genome shotgun (WGS) entry which is preliminary data.</text>
</comment>
<dbReference type="InterPro" id="IPR025296">
    <property type="entry name" value="DUF4158"/>
</dbReference>